<feature type="transmembrane region" description="Helical" evidence="1">
    <location>
        <begin position="110"/>
        <end position="131"/>
    </location>
</feature>
<keyword evidence="1" id="KW-0472">Membrane</keyword>
<proteinExistence type="predicted"/>
<dbReference type="Pfam" id="PF09997">
    <property type="entry name" value="DUF2238"/>
    <property type="match status" value="1"/>
</dbReference>
<dbReference type="EMBL" id="JBHLVZ010000084">
    <property type="protein sequence ID" value="MFC0388850.1"/>
    <property type="molecule type" value="Genomic_DNA"/>
</dbReference>
<sequence length="135" mass="14591">MRATAGGRIAAWVSLGLVTAANVAGYAFDLYHRFWWFDRVLHGATILALTLWLGLMVFARALTGEPRQRVLVVLLLASLGIAIGALWEVAEWGFDQFAPGDVIKGKHDTILDIVMDSAGALLAALAAKALLHQPR</sequence>
<comment type="caution">
    <text evidence="2">The sequence shown here is derived from an EMBL/GenBank/DDBJ whole genome shotgun (WGS) entry which is preliminary data.</text>
</comment>
<feature type="transmembrane region" description="Helical" evidence="1">
    <location>
        <begin position="40"/>
        <end position="58"/>
    </location>
</feature>
<dbReference type="RefSeq" id="WP_377055635.1">
    <property type="nucleotide sequence ID" value="NZ_JBHLVZ010000084.1"/>
</dbReference>
<feature type="transmembrane region" description="Helical" evidence="1">
    <location>
        <begin position="70"/>
        <end position="90"/>
    </location>
</feature>
<organism evidence="2 3">
    <name type="scientific">Muricoccus vinaceus</name>
    <dbReference type="NCBI Taxonomy" id="424704"/>
    <lineage>
        <taxon>Bacteria</taxon>
        <taxon>Pseudomonadati</taxon>
        <taxon>Pseudomonadota</taxon>
        <taxon>Alphaproteobacteria</taxon>
        <taxon>Acetobacterales</taxon>
        <taxon>Roseomonadaceae</taxon>
        <taxon>Muricoccus</taxon>
    </lineage>
</organism>
<feature type="transmembrane region" description="Helical" evidence="1">
    <location>
        <begin position="9"/>
        <end position="28"/>
    </location>
</feature>
<name>A0ABV6IYZ9_9PROT</name>
<dbReference type="InterPro" id="IPR014509">
    <property type="entry name" value="YjdF-like"/>
</dbReference>
<evidence type="ECO:0000313" key="2">
    <source>
        <dbReference type="EMBL" id="MFC0388850.1"/>
    </source>
</evidence>
<accession>A0ABV6IYZ9</accession>
<evidence type="ECO:0000256" key="1">
    <source>
        <dbReference type="SAM" id="Phobius"/>
    </source>
</evidence>
<keyword evidence="1" id="KW-0812">Transmembrane</keyword>
<protein>
    <recommendedName>
        <fullName evidence="4">VanZ-like domain-containing protein</fullName>
    </recommendedName>
</protein>
<evidence type="ECO:0000313" key="3">
    <source>
        <dbReference type="Proteomes" id="UP001589789"/>
    </source>
</evidence>
<gene>
    <name evidence="2" type="ORF">ACFFIC_25365</name>
</gene>
<keyword evidence="1" id="KW-1133">Transmembrane helix</keyword>
<dbReference type="Proteomes" id="UP001589789">
    <property type="component" value="Unassembled WGS sequence"/>
</dbReference>
<evidence type="ECO:0008006" key="4">
    <source>
        <dbReference type="Google" id="ProtNLM"/>
    </source>
</evidence>
<keyword evidence="3" id="KW-1185">Reference proteome</keyword>
<reference evidence="2 3" key="1">
    <citation type="submission" date="2024-09" db="EMBL/GenBank/DDBJ databases">
        <authorList>
            <person name="Sun Q."/>
            <person name="Mori K."/>
        </authorList>
    </citation>
    <scope>NUCLEOTIDE SEQUENCE [LARGE SCALE GENOMIC DNA]</scope>
    <source>
        <strain evidence="2 3">CCM 7468</strain>
    </source>
</reference>